<gene>
    <name evidence="10" type="ORF">GTHE00462_LOCUS6310</name>
</gene>
<feature type="compositionally biased region" description="Basic residues" evidence="7">
    <location>
        <begin position="97"/>
        <end position="107"/>
    </location>
</feature>
<dbReference type="PROSITE" id="PS51698">
    <property type="entry name" value="U_BOX"/>
    <property type="match status" value="1"/>
</dbReference>
<protein>
    <recommendedName>
        <fullName evidence="2">RING-type E3 ubiquitin transferase</fullName>
        <ecNumber evidence="2">2.3.2.27</ecNumber>
    </recommendedName>
</protein>
<dbReference type="Gene3D" id="2.30.42.10">
    <property type="match status" value="1"/>
</dbReference>
<organism evidence="10">
    <name type="scientific">Guillardia theta</name>
    <name type="common">Cryptophyte</name>
    <name type="synonym">Cryptomonas phi</name>
    <dbReference type="NCBI Taxonomy" id="55529"/>
    <lineage>
        <taxon>Eukaryota</taxon>
        <taxon>Cryptophyceae</taxon>
        <taxon>Pyrenomonadales</taxon>
        <taxon>Geminigeraceae</taxon>
        <taxon>Guillardia</taxon>
    </lineage>
</organism>
<dbReference type="InterPro" id="IPR019734">
    <property type="entry name" value="TPR_rpt"/>
</dbReference>
<dbReference type="Pfam" id="PF17820">
    <property type="entry name" value="PDZ_6"/>
    <property type="match status" value="1"/>
</dbReference>
<evidence type="ECO:0000256" key="5">
    <source>
        <dbReference type="ARBA" id="ARBA00022786"/>
    </source>
</evidence>
<dbReference type="InterPro" id="IPR001478">
    <property type="entry name" value="PDZ"/>
</dbReference>
<comment type="catalytic activity">
    <reaction evidence="1">
        <text>S-ubiquitinyl-[E2 ubiquitin-conjugating enzyme]-L-cysteine + [acceptor protein]-L-lysine = [E2 ubiquitin-conjugating enzyme]-L-cysteine + N(6)-ubiquitinyl-[acceptor protein]-L-lysine.</text>
        <dbReference type="EC" id="2.3.2.27"/>
    </reaction>
</comment>
<feature type="domain" description="PDZ" evidence="8">
    <location>
        <begin position="1"/>
        <end position="48"/>
    </location>
</feature>
<dbReference type="GO" id="GO:0043161">
    <property type="term" value="P:proteasome-mediated ubiquitin-dependent protein catabolic process"/>
    <property type="evidence" value="ECO:0007669"/>
    <property type="project" value="TreeGrafter"/>
</dbReference>
<evidence type="ECO:0000256" key="6">
    <source>
        <dbReference type="PROSITE-ProRule" id="PRU00339"/>
    </source>
</evidence>
<dbReference type="SUPFAM" id="SSF48452">
    <property type="entry name" value="TPR-like"/>
    <property type="match status" value="1"/>
</dbReference>
<dbReference type="GO" id="GO:0061630">
    <property type="term" value="F:ubiquitin protein ligase activity"/>
    <property type="evidence" value="ECO:0007669"/>
    <property type="project" value="UniProtKB-EC"/>
</dbReference>
<dbReference type="SMART" id="SM00504">
    <property type="entry name" value="Ubox"/>
    <property type="match status" value="1"/>
</dbReference>
<dbReference type="GO" id="GO:0045862">
    <property type="term" value="P:positive regulation of proteolysis"/>
    <property type="evidence" value="ECO:0007669"/>
    <property type="project" value="TreeGrafter"/>
</dbReference>
<evidence type="ECO:0000256" key="2">
    <source>
        <dbReference type="ARBA" id="ARBA00012483"/>
    </source>
</evidence>
<proteinExistence type="predicted"/>
<keyword evidence="4" id="KW-0677">Repeat</keyword>
<dbReference type="PROSITE" id="PS50005">
    <property type="entry name" value="TPR"/>
    <property type="match status" value="1"/>
</dbReference>
<dbReference type="InterPro" id="IPR036034">
    <property type="entry name" value="PDZ_sf"/>
</dbReference>
<reference evidence="10" key="1">
    <citation type="submission" date="2021-01" db="EMBL/GenBank/DDBJ databases">
        <authorList>
            <person name="Corre E."/>
            <person name="Pelletier E."/>
            <person name="Niang G."/>
            <person name="Scheremetjew M."/>
            <person name="Finn R."/>
            <person name="Kale V."/>
            <person name="Holt S."/>
            <person name="Cochrane G."/>
            <person name="Meng A."/>
            <person name="Brown T."/>
            <person name="Cohen L."/>
        </authorList>
    </citation>
    <scope>NUCLEOTIDE SEQUENCE</scope>
    <source>
        <strain evidence="10">CCMP 2712</strain>
    </source>
</reference>
<evidence type="ECO:0000259" key="8">
    <source>
        <dbReference type="PROSITE" id="PS50106"/>
    </source>
</evidence>
<dbReference type="PROSITE" id="PS50106">
    <property type="entry name" value="PDZ"/>
    <property type="match status" value="1"/>
</dbReference>
<accession>A0A7S4JKG3</accession>
<dbReference type="Gene3D" id="3.30.40.10">
    <property type="entry name" value="Zinc/RING finger domain, C3HC4 (zinc finger)"/>
    <property type="match status" value="1"/>
</dbReference>
<name>A0A7S4JKG3_GUITH</name>
<dbReference type="InterPro" id="IPR013083">
    <property type="entry name" value="Znf_RING/FYVE/PHD"/>
</dbReference>
<dbReference type="InterPro" id="IPR011990">
    <property type="entry name" value="TPR-like_helical_dom_sf"/>
</dbReference>
<dbReference type="GO" id="GO:0000209">
    <property type="term" value="P:protein polyubiquitination"/>
    <property type="evidence" value="ECO:0007669"/>
    <property type="project" value="TreeGrafter"/>
</dbReference>
<feature type="repeat" description="TPR" evidence="6">
    <location>
        <begin position="119"/>
        <end position="152"/>
    </location>
</feature>
<evidence type="ECO:0000259" key="9">
    <source>
        <dbReference type="PROSITE" id="PS51698"/>
    </source>
</evidence>
<dbReference type="GO" id="GO:0005737">
    <property type="term" value="C:cytoplasm"/>
    <property type="evidence" value="ECO:0007669"/>
    <property type="project" value="TreeGrafter"/>
</dbReference>
<feature type="domain" description="U-box" evidence="9">
    <location>
        <begin position="308"/>
        <end position="383"/>
    </location>
</feature>
<dbReference type="InterPro" id="IPR003613">
    <property type="entry name" value="Ubox_domain"/>
</dbReference>
<evidence type="ECO:0000256" key="7">
    <source>
        <dbReference type="SAM" id="MobiDB-lite"/>
    </source>
</evidence>
<keyword evidence="3" id="KW-0808">Transferase</keyword>
<keyword evidence="6" id="KW-0802">TPR repeat</keyword>
<dbReference type="Pfam" id="PF13181">
    <property type="entry name" value="TPR_8"/>
    <property type="match status" value="1"/>
</dbReference>
<sequence length="388" mass="43229">MSLGFGFEYKTPEEAVVTVVEPGGPADAAGVRVGDVILQVNGEPVQNLPRGLKETLTMGGLEVSLLLQAQEQLLSAGTWGFIGMGSLRSRPQPRSVTIRRRPHKSPGKSREDVSLPPAAAAHREVGRECFRQGKWDEASRAFTEAISVCSDSHTLYTNRALCHQKLGRWELVERDARLALSQPKGGSNSVKAHYLLGKALLELGRHEEAKHELLKSMSLSSSPDFKNYRGSIDAALCLARKRIWEKEQVKRSGRDYDLREELLQLAERCHESKKRKGADAPQTSALEDRSNAIYLVFKNSAQRNEVSSIPKGIICRLSRKVMIDPVTSPFGQTYDREAIEEHLAKSGGCDPFNANERYTASQLINNLALKNFIDQFLEKHPWAFEHVC</sequence>
<dbReference type="SMART" id="SM00228">
    <property type="entry name" value="PDZ"/>
    <property type="match status" value="1"/>
</dbReference>
<evidence type="ECO:0000256" key="1">
    <source>
        <dbReference type="ARBA" id="ARBA00000900"/>
    </source>
</evidence>
<dbReference type="InterPro" id="IPR041489">
    <property type="entry name" value="PDZ_6"/>
</dbReference>
<dbReference type="GO" id="GO:0051087">
    <property type="term" value="F:protein-folding chaperone binding"/>
    <property type="evidence" value="ECO:0007669"/>
    <property type="project" value="TreeGrafter"/>
</dbReference>
<dbReference type="AlphaFoldDB" id="A0A7S4JKG3"/>
<dbReference type="Pfam" id="PF04564">
    <property type="entry name" value="U-box"/>
    <property type="match status" value="1"/>
</dbReference>
<feature type="region of interest" description="Disordered" evidence="7">
    <location>
        <begin position="89"/>
        <end position="117"/>
    </location>
</feature>
<dbReference type="EMBL" id="HBKN01007977">
    <property type="protein sequence ID" value="CAE2266420.1"/>
    <property type="molecule type" value="Transcribed_RNA"/>
</dbReference>
<evidence type="ECO:0000256" key="4">
    <source>
        <dbReference type="ARBA" id="ARBA00022737"/>
    </source>
</evidence>
<keyword evidence="5" id="KW-0833">Ubl conjugation pathway</keyword>
<dbReference type="SUPFAM" id="SSF57850">
    <property type="entry name" value="RING/U-box"/>
    <property type="match status" value="1"/>
</dbReference>
<dbReference type="SUPFAM" id="SSF50156">
    <property type="entry name" value="PDZ domain-like"/>
    <property type="match status" value="1"/>
</dbReference>
<dbReference type="PANTHER" id="PTHR46803">
    <property type="entry name" value="E3 UBIQUITIN-PROTEIN LIGASE CHIP"/>
    <property type="match status" value="1"/>
</dbReference>
<dbReference type="GO" id="GO:0071218">
    <property type="term" value="P:cellular response to misfolded protein"/>
    <property type="evidence" value="ECO:0007669"/>
    <property type="project" value="TreeGrafter"/>
</dbReference>
<evidence type="ECO:0000313" key="10">
    <source>
        <dbReference type="EMBL" id="CAE2266420.1"/>
    </source>
</evidence>
<dbReference type="EC" id="2.3.2.27" evidence="2"/>
<dbReference type="Gene3D" id="1.25.40.10">
    <property type="entry name" value="Tetratricopeptide repeat domain"/>
    <property type="match status" value="1"/>
</dbReference>
<evidence type="ECO:0000256" key="3">
    <source>
        <dbReference type="ARBA" id="ARBA00022679"/>
    </source>
</evidence>
<dbReference type="PANTHER" id="PTHR46803:SF2">
    <property type="entry name" value="E3 UBIQUITIN-PROTEIN LIGASE CHIP"/>
    <property type="match status" value="1"/>
</dbReference>
<dbReference type="SMART" id="SM00028">
    <property type="entry name" value="TPR"/>
    <property type="match status" value="3"/>
</dbReference>
<dbReference type="GO" id="GO:0006515">
    <property type="term" value="P:protein quality control for misfolded or incompletely synthesized proteins"/>
    <property type="evidence" value="ECO:0007669"/>
    <property type="project" value="TreeGrafter"/>
</dbReference>